<name>A0A0H4WRB7_9BACT</name>
<keyword evidence="2" id="KW-0732">Signal</keyword>
<evidence type="ECO:0008006" key="5">
    <source>
        <dbReference type="Google" id="ProtNLM"/>
    </source>
</evidence>
<dbReference type="OrthoDB" id="5505710at2"/>
<evidence type="ECO:0000256" key="2">
    <source>
        <dbReference type="SAM" id="SignalP"/>
    </source>
</evidence>
<evidence type="ECO:0000256" key="1">
    <source>
        <dbReference type="SAM" id="MobiDB-lite"/>
    </source>
</evidence>
<gene>
    <name evidence="3" type="ORF">A176_002241</name>
</gene>
<dbReference type="AlphaFoldDB" id="A0A0H4WRB7"/>
<evidence type="ECO:0000313" key="4">
    <source>
        <dbReference type="Proteomes" id="UP000009026"/>
    </source>
</evidence>
<protein>
    <recommendedName>
        <fullName evidence="5">DUF3108 domain-containing protein</fullName>
    </recommendedName>
</protein>
<dbReference type="PATRIC" id="fig|1297742.4.peg.2266"/>
<accession>A0A0H4WRB7</accession>
<dbReference type="RefSeq" id="WP_002636719.1">
    <property type="nucleotide sequence ID" value="NZ_CP012109.1"/>
</dbReference>
<sequence>MRTLLVVAAVVLALPTRADANPARELVQHMSRGARPARMGDWVTYRFNGGGTRVYYWRLAVVGEEKDKEGRDAVWVEMEAGTHPAMKSPLSQMRMLVAREGDEIRYDAISRLYIGTGFNPPQEYSDEALEQVVKKQQAEAEKDKNAPPEKPAKLPQGVKPVTRSGKETRLMTLAGTLPAVPVEVVLKNTVIKRMWLSREIPLLNLAKIEIPGIGHAMEVAEYGIDAKPRMRIPAPDAPKIKLEYADAILDDLPGDAESAHGHDTSEDSP</sequence>
<feature type="compositionally biased region" description="Basic and acidic residues" evidence="1">
    <location>
        <begin position="134"/>
        <end position="152"/>
    </location>
</feature>
<keyword evidence="4" id="KW-1185">Reference proteome</keyword>
<feature type="signal peptide" evidence="2">
    <location>
        <begin position="1"/>
        <end position="20"/>
    </location>
</feature>
<dbReference type="EMBL" id="CP012109">
    <property type="protein sequence ID" value="AKQ65329.1"/>
    <property type="molecule type" value="Genomic_DNA"/>
</dbReference>
<feature type="chain" id="PRO_5005211956" description="DUF3108 domain-containing protein" evidence="2">
    <location>
        <begin position="21"/>
        <end position="269"/>
    </location>
</feature>
<feature type="region of interest" description="Disordered" evidence="1">
    <location>
        <begin position="134"/>
        <end position="160"/>
    </location>
</feature>
<evidence type="ECO:0000313" key="3">
    <source>
        <dbReference type="EMBL" id="AKQ65329.1"/>
    </source>
</evidence>
<dbReference type="Proteomes" id="UP000009026">
    <property type="component" value="Chromosome"/>
</dbReference>
<proteinExistence type="predicted"/>
<organism evidence="3 4">
    <name type="scientific">Pseudomyxococcus hansupus</name>
    <dbReference type="NCBI Taxonomy" id="1297742"/>
    <lineage>
        <taxon>Bacteria</taxon>
        <taxon>Pseudomonadati</taxon>
        <taxon>Myxococcota</taxon>
        <taxon>Myxococcia</taxon>
        <taxon>Myxococcales</taxon>
        <taxon>Cystobacterineae</taxon>
        <taxon>Myxococcaceae</taxon>
        <taxon>Pseudomyxococcus</taxon>
    </lineage>
</organism>
<dbReference type="KEGG" id="mym:A176_002241"/>
<dbReference type="STRING" id="1297742.A176_002241"/>
<reference evidence="3 4" key="1">
    <citation type="journal article" date="2016" name="PLoS ONE">
        <title>Complete Genome Sequence and Comparative Genomics of a Novel Myxobacterium Myxococcus hansupus.</title>
        <authorList>
            <person name="Sharma G."/>
            <person name="Narwani T."/>
            <person name="Subramanian S."/>
        </authorList>
    </citation>
    <scope>NUCLEOTIDE SEQUENCE [LARGE SCALE GENOMIC DNA]</scope>
    <source>
        <strain evidence="4">mixupus</strain>
    </source>
</reference>